<evidence type="ECO:0000259" key="1">
    <source>
        <dbReference type="Pfam" id="PF04168"/>
    </source>
</evidence>
<name>A0A6M4H741_9PROT</name>
<sequence>MHTVATLVANPHDLSAAIGVLLSAFIGVPKTQSPMMLSRVASNLYWMSRYVERAENTARVLDVTWRMSMLVKEQRLQDQEWFAPLNITGTLFPFSGRHNVVCAREVLHFMAFDPENPSSIYACARTARENARAVRGSITSEMWEVLNTTWLEMQQMDEEKMTQRGVSTFFEWVKDRSHLFRGVTFGTMRRDEAYHFARLGTHLERSDNTARILDVKYHILLPSVKDVGGAVDYYQWSAVLRSVSAFEAYRKAYRDVITPIKLAELLILRADIPRSLHFCIRQTHDTLQFLKNAQAEETLHRAGELLAALQYGKISEIFAQGLHEYLTAFLKSTQQLSNGVQKSFFAPSVVE</sequence>
<reference evidence="2 3" key="1">
    <citation type="submission" date="2020-04" db="EMBL/GenBank/DDBJ databases">
        <title>Usitatibacter rugosus gen. nov., sp. nov. and Usitatibacter palustris sp. nov., novel members of Usitatibacteraceae fam. nov. within the order Nitrosomonadales isolated from soil.</title>
        <authorList>
            <person name="Huber K.J."/>
            <person name="Neumann-Schaal M."/>
            <person name="Geppert A."/>
            <person name="Luckner M."/>
            <person name="Wanner G."/>
            <person name="Overmann J."/>
        </authorList>
    </citation>
    <scope>NUCLEOTIDE SEQUENCE [LARGE SCALE GENOMIC DNA]</scope>
    <source>
        <strain evidence="2 3">Swamp67</strain>
    </source>
</reference>
<keyword evidence="3" id="KW-1185">Reference proteome</keyword>
<protein>
    <recommendedName>
        <fullName evidence="1">DUF403 domain-containing protein</fullName>
    </recommendedName>
</protein>
<dbReference type="KEGG" id="upl:DSM104440_02272"/>
<organism evidence="2 3">
    <name type="scientific">Usitatibacter palustris</name>
    <dbReference type="NCBI Taxonomy" id="2732487"/>
    <lineage>
        <taxon>Bacteria</taxon>
        <taxon>Pseudomonadati</taxon>
        <taxon>Pseudomonadota</taxon>
        <taxon>Betaproteobacteria</taxon>
        <taxon>Nitrosomonadales</taxon>
        <taxon>Usitatibacteraceae</taxon>
        <taxon>Usitatibacter</taxon>
    </lineage>
</organism>
<dbReference type="Proteomes" id="UP000503096">
    <property type="component" value="Chromosome"/>
</dbReference>
<dbReference type="Pfam" id="PF04168">
    <property type="entry name" value="Alpha-E"/>
    <property type="match status" value="1"/>
</dbReference>
<dbReference type="InParanoid" id="A0A6M4H741"/>
<dbReference type="AlphaFoldDB" id="A0A6M4H741"/>
<proteinExistence type="predicted"/>
<dbReference type="InterPro" id="IPR007296">
    <property type="entry name" value="DUF403"/>
</dbReference>
<dbReference type="EMBL" id="CP053073">
    <property type="protein sequence ID" value="QJR15451.1"/>
    <property type="molecule type" value="Genomic_DNA"/>
</dbReference>
<gene>
    <name evidence="2" type="ORF">DSM104440_02272</name>
</gene>
<evidence type="ECO:0000313" key="3">
    <source>
        <dbReference type="Proteomes" id="UP000503096"/>
    </source>
</evidence>
<evidence type="ECO:0000313" key="2">
    <source>
        <dbReference type="EMBL" id="QJR15451.1"/>
    </source>
</evidence>
<dbReference type="InterPro" id="IPR051680">
    <property type="entry name" value="ATP-dep_Glu-Cys_Ligase-2"/>
</dbReference>
<feature type="domain" description="DUF403" evidence="1">
    <location>
        <begin position="36"/>
        <end position="345"/>
    </location>
</feature>
<dbReference type="PANTHER" id="PTHR34595">
    <property type="entry name" value="BLR5612 PROTEIN"/>
    <property type="match status" value="1"/>
</dbReference>
<dbReference type="PANTHER" id="PTHR34595:SF7">
    <property type="entry name" value="SLL1039 PROTEIN"/>
    <property type="match status" value="1"/>
</dbReference>
<accession>A0A6M4H741</accession>